<comment type="similarity">
    <text evidence="1">Belongs to the class IV-like SAM-binding methyltransferase superfamily. RNA methyltransferase TrmH family.</text>
</comment>
<feature type="domain" description="RNA 2-O ribose methyltransferase substrate binding" evidence="4">
    <location>
        <begin position="28"/>
        <end position="106"/>
    </location>
</feature>
<keyword evidence="2 5" id="KW-0489">Methyltransferase</keyword>
<dbReference type="RefSeq" id="WP_378035785.1">
    <property type="nucleotide sequence ID" value="NZ_JBHSIV010000007.1"/>
</dbReference>
<dbReference type="SUPFAM" id="SSF75217">
    <property type="entry name" value="alpha/beta knot"/>
    <property type="match status" value="1"/>
</dbReference>
<accession>A0ABV9YIB5</accession>
<evidence type="ECO:0000256" key="3">
    <source>
        <dbReference type="ARBA" id="ARBA00022679"/>
    </source>
</evidence>
<dbReference type="SMART" id="SM00967">
    <property type="entry name" value="SpoU_sub_bind"/>
    <property type="match status" value="1"/>
</dbReference>
<dbReference type="Pfam" id="PF00588">
    <property type="entry name" value="SpoU_methylase"/>
    <property type="match status" value="1"/>
</dbReference>
<evidence type="ECO:0000259" key="4">
    <source>
        <dbReference type="SMART" id="SM00967"/>
    </source>
</evidence>
<dbReference type="InterPro" id="IPR001537">
    <property type="entry name" value="SpoU_MeTrfase"/>
</dbReference>
<evidence type="ECO:0000313" key="6">
    <source>
        <dbReference type="Proteomes" id="UP001595947"/>
    </source>
</evidence>
<dbReference type="SUPFAM" id="SSF55315">
    <property type="entry name" value="L30e-like"/>
    <property type="match status" value="1"/>
</dbReference>
<reference evidence="6" key="1">
    <citation type="journal article" date="2019" name="Int. J. Syst. Evol. Microbiol.">
        <title>The Global Catalogue of Microorganisms (GCM) 10K type strain sequencing project: providing services to taxonomists for standard genome sequencing and annotation.</title>
        <authorList>
            <consortium name="The Broad Institute Genomics Platform"/>
            <consortium name="The Broad Institute Genome Sequencing Center for Infectious Disease"/>
            <person name="Wu L."/>
            <person name="Ma J."/>
        </authorList>
    </citation>
    <scope>NUCLEOTIDE SEQUENCE [LARGE SCALE GENOMIC DNA]</scope>
    <source>
        <strain evidence="6">CGMCC 4.7093</strain>
    </source>
</reference>
<dbReference type="InterPro" id="IPR029028">
    <property type="entry name" value="Alpha/beta_knot_MTases"/>
</dbReference>
<evidence type="ECO:0000313" key="5">
    <source>
        <dbReference type="EMBL" id="MFC5062416.1"/>
    </source>
</evidence>
<dbReference type="InterPro" id="IPR013123">
    <property type="entry name" value="SpoU_subst-bd"/>
</dbReference>
<dbReference type="InterPro" id="IPR053888">
    <property type="entry name" value="MRM3-like_sub_bind"/>
</dbReference>
<comment type="caution">
    <text evidence="5">The sequence shown here is derived from an EMBL/GenBank/DDBJ whole genome shotgun (WGS) entry which is preliminary data.</text>
</comment>
<dbReference type="InterPro" id="IPR029026">
    <property type="entry name" value="tRNA_m1G_MTases_N"/>
</dbReference>
<name>A0ABV9YIB5_9PSEU</name>
<dbReference type="PANTHER" id="PTHR43191">
    <property type="entry name" value="RRNA METHYLTRANSFERASE 3"/>
    <property type="match status" value="1"/>
</dbReference>
<keyword evidence="3" id="KW-0808">Transferase</keyword>
<evidence type="ECO:0000256" key="1">
    <source>
        <dbReference type="ARBA" id="ARBA00007228"/>
    </source>
</evidence>
<dbReference type="GO" id="GO:0032259">
    <property type="term" value="P:methylation"/>
    <property type="evidence" value="ECO:0007669"/>
    <property type="project" value="UniProtKB-KW"/>
</dbReference>
<protein>
    <submittedName>
        <fullName evidence="5">TrmH family RNA methyltransferase</fullName>
    </submittedName>
</protein>
<keyword evidence="6" id="KW-1185">Reference proteome</keyword>
<dbReference type="Gene3D" id="3.30.1330.30">
    <property type="match status" value="1"/>
</dbReference>
<sequence>MLTERTPRVAAARKLLRRAAREDTGRFLLEGTRPAHDAVARAESDPGAVVDLFVTEPVADRERDLLIRARAAGVRTSLVTEKAIAGLTDTVHPQGLVLVCRQPPAALPEAPTLVVVLVDVADPGNAGTVVRTADAAGADAVVVAGESVDPFNPKCVRASMGSLFHLPVVRERRHDDALGRLRAAGLGVVVADGAGEAELGPATDGLLARPTAWVFGSEAHGVPAEVAAAADHRVRIPMRGRAESLNLATAAAVCLYASVRAHQSAG</sequence>
<dbReference type="GO" id="GO:0008168">
    <property type="term" value="F:methyltransferase activity"/>
    <property type="evidence" value="ECO:0007669"/>
    <property type="project" value="UniProtKB-KW"/>
</dbReference>
<dbReference type="CDD" id="cd18095">
    <property type="entry name" value="SpoU-like_rRNA-MTase"/>
    <property type="match status" value="1"/>
</dbReference>
<proteinExistence type="inferred from homology"/>
<dbReference type="EMBL" id="JBHSIV010000007">
    <property type="protein sequence ID" value="MFC5062416.1"/>
    <property type="molecule type" value="Genomic_DNA"/>
</dbReference>
<dbReference type="InterPro" id="IPR051259">
    <property type="entry name" value="rRNA_Methyltransferase"/>
</dbReference>
<dbReference type="Pfam" id="PF22435">
    <property type="entry name" value="MRM3-like_sub_bind"/>
    <property type="match status" value="1"/>
</dbReference>
<evidence type="ECO:0000256" key="2">
    <source>
        <dbReference type="ARBA" id="ARBA00022603"/>
    </source>
</evidence>
<gene>
    <name evidence="5" type="ORF">ACFPBZ_09385</name>
</gene>
<organism evidence="5 6">
    <name type="scientific">Actinomycetospora atypica</name>
    <dbReference type="NCBI Taxonomy" id="1290095"/>
    <lineage>
        <taxon>Bacteria</taxon>
        <taxon>Bacillati</taxon>
        <taxon>Actinomycetota</taxon>
        <taxon>Actinomycetes</taxon>
        <taxon>Pseudonocardiales</taxon>
        <taxon>Pseudonocardiaceae</taxon>
        <taxon>Actinomycetospora</taxon>
    </lineage>
</organism>
<dbReference type="Proteomes" id="UP001595947">
    <property type="component" value="Unassembled WGS sequence"/>
</dbReference>
<dbReference type="InterPro" id="IPR029064">
    <property type="entry name" value="Ribosomal_eL30-like_sf"/>
</dbReference>
<dbReference type="Gene3D" id="3.40.1280.10">
    <property type="match status" value="1"/>
</dbReference>
<dbReference type="PANTHER" id="PTHR43191:SF2">
    <property type="entry name" value="RRNA METHYLTRANSFERASE 3, MITOCHONDRIAL"/>
    <property type="match status" value="1"/>
</dbReference>